<keyword evidence="2" id="KW-1185">Reference proteome</keyword>
<dbReference type="Proteomes" id="UP000239576">
    <property type="component" value="Unassembled WGS sequence"/>
</dbReference>
<dbReference type="AlphaFoldDB" id="A0A2T1ES92"/>
<accession>A0A2T1ES92</accession>
<dbReference type="SUPFAM" id="SSF51905">
    <property type="entry name" value="FAD/NAD(P)-binding domain"/>
    <property type="match status" value="1"/>
</dbReference>
<sequence>MFKRFRWRGSVRFAVIFLVVVSVVSVALRTPAQGDIVVPTNLPRVPDRVVNCELLVAGGGIAGVATTYEALLAGRTVCLTDITDWVGGQLTSQGTSALDEAKKQRALLFYARGYNELRQRIERKYGRLNPGECWVSVSCFLPNDAEQILMAMLQEAAKKGKGTLQWFPSTVIKNLDISADGKLINSAIAIQHSPAPGMPPLNTEPLSQTIEDAYRYENSSRLTKQIVRFVPRGRRWIVVDSTETGELIALADVPYRIGLDPRTYLNPSSPTDTGDPYCLQGFTYTFAMEQMEGDQPQQKPPFYEQYEPYYGYDADYRKADFNFVFTYRRIWSPKTGPRIKAGPLTVTAPTPGDISMQNWVWGNDYRPGTAADNLVYDRSQLQQTGQLTSGNWMGGLRTDALRKGEELALGFYYWLVEGTTDSQLGPGFKKPAPNHRLLTGFNAPMGTAHGLSKYPYMREGRRLLGRPSTGYPNGFSVNEINVSRADYRQEYYRNLPASLYRSLWVALAGLETGNVIVNDIPPEKVTRRSRSTIYPDSVGIAQYAIDFHPCMQDPPPEKPGNIERPGVRQAHGQSYPGQIPLRSMIPQKIDNLLVASKSIATSFIVAADYRVHSFEWSVGAAAGTTADFVLSEDILPYQLVDDLSGTTPKLQKLQKQLNQNGNPTAFPNTSIFNEKWEDWTVW</sequence>
<reference evidence="1 2" key="2">
    <citation type="submission" date="2018-03" db="EMBL/GenBank/DDBJ databases">
        <title>The ancient ancestry and fast evolution of plastids.</title>
        <authorList>
            <person name="Moore K.R."/>
            <person name="Magnabosco C."/>
            <person name="Momper L."/>
            <person name="Gold D.A."/>
            <person name="Bosak T."/>
            <person name="Fournier G.P."/>
        </authorList>
    </citation>
    <scope>NUCLEOTIDE SEQUENCE [LARGE SCALE GENOMIC DNA]</scope>
    <source>
        <strain evidence="1 2">ULC18</strain>
    </source>
</reference>
<dbReference type="InterPro" id="IPR005288">
    <property type="entry name" value="NadB"/>
</dbReference>
<gene>
    <name evidence="1" type="ORF">C7B82_00980</name>
</gene>
<protein>
    <submittedName>
        <fullName evidence="1">FAD-dependent oxidoreductase</fullName>
    </submittedName>
</protein>
<dbReference type="EMBL" id="PVWK01000008">
    <property type="protein sequence ID" value="PSB35595.1"/>
    <property type="molecule type" value="Genomic_DNA"/>
</dbReference>
<dbReference type="GO" id="GO:0008734">
    <property type="term" value="F:L-aspartate oxidase activity"/>
    <property type="evidence" value="ECO:0007669"/>
    <property type="project" value="InterPro"/>
</dbReference>
<dbReference type="Pfam" id="PF12831">
    <property type="entry name" value="FAD_oxidored"/>
    <property type="match status" value="3"/>
</dbReference>
<dbReference type="Gene3D" id="3.50.50.60">
    <property type="entry name" value="FAD/NAD(P)-binding domain"/>
    <property type="match status" value="1"/>
</dbReference>
<dbReference type="GO" id="GO:0009435">
    <property type="term" value="P:NAD+ biosynthetic process"/>
    <property type="evidence" value="ECO:0007669"/>
    <property type="project" value="InterPro"/>
</dbReference>
<evidence type="ECO:0000313" key="1">
    <source>
        <dbReference type="EMBL" id="PSB35595.1"/>
    </source>
</evidence>
<proteinExistence type="predicted"/>
<comment type="caution">
    <text evidence="1">The sequence shown here is derived from an EMBL/GenBank/DDBJ whole genome shotgun (WGS) entry which is preliminary data.</text>
</comment>
<dbReference type="RefSeq" id="WP_106254445.1">
    <property type="nucleotide sequence ID" value="NZ_CAWNSW010000020.1"/>
</dbReference>
<dbReference type="InterPro" id="IPR036188">
    <property type="entry name" value="FAD/NAD-bd_sf"/>
</dbReference>
<dbReference type="OrthoDB" id="615715at2"/>
<organism evidence="1 2">
    <name type="scientific">Stenomitos frigidus ULC18</name>
    <dbReference type="NCBI Taxonomy" id="2107698"/>
    <lineage>
        <taxon>Bacteria</taxon>
        <taxon>Bacillati</taxon>
        <taxon>Cyanobacteriota</taxon>
        <taxon>Cyanophyceae</taxon>
        <taxon>Leptolyngbyales</taxon>
        <taxon>Leptolyngbyaceae</taxon>
        <taxon>Stenomitos</taxon>
    </lineage>
</organism>
<evidence type="ECO:0000313" key="2">
    <source>
        <dbReference type="Proteomes" id="UP000239576"/>
    </source>
</evidence>
<dbReference type="PANTHER" id="PTHR42716">
    <property type="entry name" value="L-ASPARTATE OXIDASE"/>
    <property type="match status" value="1"/>
</dbReference>
<dbReference type="PANTHER" id="PTHR42716:SF1">
    <property type="entry name" value="SLL0471 PROTEIN"/>
    <property type="match status" value="1"/>
</dbReference>
<reference evidence="2" key="1">
    <citation type="submission" date="2018-02" db="EMBL/GenBank/DDBJ databases">
        <authorList>
            <person name="Moore K."/>
            <person name="Momper L."/>
        </authorList>
    </citation>
    <scope>NUCLEOTIDE SEQUENCE [LARGE SCALE GENOMIC DNA]</scope>
    <source>
        <strain evidence="2">ULC18</strain>
    </source>
</reference>
<name>A0A2T1ES92_9CYAN</name>